<name>A0A0D3ITF9_EMIH1</name>
<reference evidence="2" key="1">
    <citation type="journal article" date="2013" name="Nature">
        <title>Pan genome of the phytoplankton Emiliania underpins its global distribution.</title>
        <authorList>
            <person name="Read B.A."/>
            <person name="Kegel J."/>
            <person name="Klute M.J."/>
            <person name="Kuo A."/>
            <person name="Lefebvre S.C."/>
            <person name="Maumus F."/>
            <person name="Mayer C."/>
            <person name="Miller J."/>
            <person name="Monier A."/>
            <person name="Salamov A."/>
            <person name="Young J."/>
            <person name="Aguilar M."/>
            <person name="Claverie J.M."/>
            <person name="Frickenhaus S."/>
            <person name="Gonzalez K."/>
            <person name="Herman E.K."/>
            <person name="Lin Y.C."/>
            <person name="Napier J."/>
            <person name="Ogata H."/>
            <person name="Sarno A.F."/>
            <person name="Shmutz J."/>
            <person name="Schroeder D."/>
            <person name="de Vargas C."/>
            <person name="Verret F."/>
            <person name="von Dassow P."/>
            <person name="Valentin K."/>
            <person name="Van de Peer Y."/>
            <person name="Wheeler G."/>
            <person name="Dacks J.B."/>
            <person name="Delwiche C.F."/>
            <person name="Dyhrman S.T."/>
            <person name="Glockner G."/>
            <person name="John U."/>
            <person name="Richards T."/>
            <person name="Worden A.Z."/>
            <person name="Zhang X."/>
            <person name="Grigoriev I.V."/>
            <person name="Allen A.E."/>
            <person name="Bidle K."/>
            <person name="Borodovsky M."/>
            <person name="Bowler C."/>
            <person name="Brownlee C."/>
            <person name="Cock J.M."/>
            <person name="Elias M."/>
            <person name="Gladyshev V.N."/>
            <person name="Groth M."/>
            <person name="Guda C."/>
            <person name="Hadaegh A."/>
            <person name="Iglesias-Rodriguez M.D."/>
            <person name="Jenkins J."/>
            <person name="Jones B.M."/>
            <person name="Lawson T."/>
            <person name="Leese F."/>
            <person name="Lindquist E."/>
            <person name="Lobanov A."/>
            <person name="Lomsadze A."/>
            <person name="Malik S.B."/>
            <person name="Marsh M.E."/>
            <person name="Mackinder L."/>
            <person name="Mock T."/>
            <person name="Mueller-Roeber B."/>
            <person name="Pagarete A."/>
            <person name="Parker M."/>
            <person name="Probert I."/>
            <person name="Quesneville H."/>
            <person name="Raines C."/>
            <person name="Rensing S.A."/>
            <person name="Riano-Pachon D.M."/>
            <person name="Richier S."/>
            <person name="Rokitta S."/>
            <person name="Shiraiwa Y."/>
            <person name="Soanes D.M."/>
            <person name="van der Giezen M."/>
            <person name="Wahlund T.M."/>
            <person name="Williams B."/>
            <person name="Wilson W."/>
            <person name="Wolfe G."/>
            <person name="Wurch L.L."/>
        </authorList>
    </citation>
    <scope>NUCLEOTIDE SEQUENCE</scope>
</reference>
<protein>
    <submittedName>
        <fullName evidence="1">Uncharacterized protein</fullName>
    </submittedName>
</protein>
<organism evidence="1 2">
    <name type="scientific">Emiliania huxleyi (strain CCMP1516)</name>
    <dbReference type="NCBI Taxonomy" id="280463"/>
    <lineage>
        <taxon>Eukaryota</taxon>
        <taxon>Haptista</taxon>
        <taxon>Haptophyta</taxon>
        <taxon>Prymnesiophyceae</taxon>
        <taxon>Isochrysidales</taxon>
        <taxon>Noelaerhabdaceae</taxon>
        <taxon>Emiliania</taxon>
    </lineage>
</organism>
<dbReference type="HOGENOM" id="CLU_1268939_0_0_1"/>
<dbReference type="GeneID" id="17260686"/>
<dbReference type="EnsemblProtists" id="EOD14544">
    <property type="protein sequence ID" value="EOD14544"/>
    <property type="gene ID" value="EMIHUDRAFT_432489"/>
</dbReference>
<evidence type="ECO:0000313" key="2">
    <source>
        <dbReference type="Proteomes" id="UP000013827"/>
    </source>
</evidence>
<proteinExistence type="predicted"/>
<evidence type="ECO:0000313" key="1">
    <source>
        <dbReference type="EnsemblProtists" id="EOD14544"/>
    </source>
</evidence>
<dbReference type="InterPro" id="IPR011990">
    <property type="entry name" value="TPR-like_helical_dom_sf"/>
</dbReference>
<accession>A0A0D3ITF9</accession>
<dbReference type="AlphaFoldDB" id="A0A0D3ITF9"/>
<sequence length="218" mass="22834">MPASVLQPWQPPLEPEPLLWPGTAWLCDQPGGALRGLVLREDKEGADWTLTRPPPNKPGPAVLRLHSASAGEEGGRPTLRAEYVLPAEGAAEGAAAESGIAELVMADDGRSFEGTLCGPGGEARLWRGARLGVGTGMRRKRRGAKPPQKAAWVHDSYTRRGRLLLAAGDAAAARADALAAIRLCPRAADGWSLLADAAESEGEAAAAAAEVEWLQGWA</sequence>
<keyword evidence="2" id="KW-1185">Reference proteome</keyword>
<reference evidence="1" key="2">
    <citation type="submission" date="2024-10" db="UniProtKB">
        <authorList>
            <consortium name="EnsemblProtists"/>
        </authorList>
    </citation>
    <scope>IDENTIFICATION</scope>
</reference>
<dbReference type="PaxDb" id="2903-EOD14544"/>
<dbReference type="SUPFAM" id="SSF48452">
    <property type="entry name" value="TPR-like"/>
    <property type="match status" value="1"/>
</dbReference>
<dbReference type="RefSeq" id="XP_005766973.1">
    <property type="nucleotide sequence ID" value="XM_005766916.1"/>
</dbReference>
<dbReference type="KEGG" id="ehx:EMIHUDRAFT_432489"/>
<dbReference type="Proteomes" id="UP000013827">
    <property type="component" value="Unassembled WGS sequence"/>
</dbReference>